<reference evidence="2 4" key="7">
    <citation type="journal article" date="2007" name="Science">
        <title>The Release 5.1 annotation of Drosophila melanogaster heterochromatin.</title>
        <authorList>
            <person name="Smith C.D."/>
            <person name="Shu S."/>
            <person name="Mungall C.J."/>
            <person name="Karpen G.H."/>
        </authorList>
    </citation>
    <scope>NUCLEOTIDE SEQUENCE [LARGE SCALE GENOMIC DNA]</scope>
    <source>
        <strain evidence="4">Berkeley</strain>
    </source>
</reference>
<protein>
    <submittedName>
        <fullName evidence="2">SteXh:CG42398</fullName>
    </submittedName>
</protein>
<reference evidence="2 4" key="3">
    <citation type="journal article" date="2002" name="Genome Biol.">
        <title>Annotation of the Drosophila melanogaster euchromatic genome: a systematic review.</title>
        <authorList>
            <person name="Misra S."/>
            <person name="Crosby M.A."/>
            <person name="Mungall C.J."/>
            <person name="Matthews B.B."/>
            <person name="Campbell K.S."/>
            <person name="Hradecky P."/>
            <person name="Huang Y."/>
            <person name="Kaminker J.S."/>
            <person name="Millburn G.H."/>
            <person name="Prochnik S.E."/>
            <person name="Smith C.D."/>
            <person name="Tupy J.L."/>
            <person name="Whitfied E.J."/>
            <person name="Bayraktaroglu L."/>
            <person name="Berman B.P."/>
            <person name="Bettencourt B.R."/>
            <person name="Celniker S.E."/>
            <person name="de Grey A.D."/>
            <person name="Drysdale R.A."/>
            <person name="Harris N.L."/>
            <person name="Richter J."/>
            <person name="Russo S."/>
            <person name="Schroeder A.J."/>
            <person name="Shu S.Q."/>
            <person name="Stapleton M."/>
            <person name="Yamada C."/>
            <person name="Ashburner M."/>
            <person name="Gelbart W.M."/>
            <person name="Rubin G.M."/>
            <person name="Lewis S.E."/>
        </authorList>
    </citation>
    <scope>NUCLEOTIDE SEQUENCE [LARGE SCALE GENOMIC DNA]</scope>
    <source>
        <strain evidence="4">Berkeley</strain>
    </source>
</reference>
<dbReference type="OrthoDB" id="3971593at2759"/>
<evidence type="ECO:0000313" key="3">
    <source>
        <dbReference type="FlyBase" id="FBgn0259817"/>
    </source>
</evidence>
<dbReference type="PRINTS" id="PR00472">
    <property type="entry name" value="CASNKINASEII"/>
</dbReference>
<accession>B8K3A5</accession>
<dbReference type="PhylomeDB" id="B8K3A5"/>
<dbReference type="PROSITE" id="PS01101">
    <property type="entry name" value="CK2_BETA"/>
    <property type="match status" value="1"/>
</dbReference>
<organism evidence="2 4">
    <name type="scientific">Drosophila melanogaster</name>
    <name type="common">Fruit fly</name>
    <dbReference type="NCBI Taxonomy" id="7227"/>
    <lineage>
        <taxon>Eukaryota</taxon>
        <taxon>Metazoa</taxon>
        <taxon>Ecdysozoa</taxon>
        <taxon>Arthropoda</taxon>
        <taxon>Hexapoda</taxon>
        <taxon>Insecta</taxon>
        <taxon>Pterygota</taxon>
        <taxon>Neoptera</taxon>
        <taxon>Endopterygota</taxon>
        <taxon>Diptera</taxon>
        <taxon>Brachycera</taxon>
        <taxon>Muscomorpha</taxon>
        <taxon>Ephydroidea</taxon>
        <taxon>Drosophilidae</taxon>
        <taxon>Drosophila</taxon>
        <taxon>Sophophora</taxon>
    </lineage>
</organism>
<dbReference type="GO" id="GO:0019887">
    <property type="term" value="F:protein kinase regulator activity"/>
    <property type="evidence" value="ECO:0000266"/>
    <property type="project" value="FlyBase"/>
</dbReference>
<reference evidence="2 4" key="9">
    <citation type="journal article" date="2015" name="G3 (Bethesda)">
        <title>Gene Model Annotations for Drosophila melanogaster: Impact of High-Throughput Data.</title>
        <authorList>
            <consortium name="FlyBase Consortium"/>
            <person name="Matthews B.B."/>
            <person name="Dos Santos G."/>
            <person name="Crosby M.A."/>
            <person name="Emmert D.B."/>
            <person name="St Pierre S.E."/>
            <person name="Gramates L.S."/>
            <person name="Zhou P."/>
            <person name="Schroeder A.J."/>
            <person name="Falls K."/>
            <person name="Strelets V."/>
            <person name="Russo S.M."/>
            <person name="Gelbart W.M."/>
            <person name="null"/>
        </authorList>
    </citation>
    <scope>NUCLEOTIDE SEQUENCE [LARGE SCALE GENOMIC DNA]</scope>
    <source>
        <strain evidence="4">Berkeley</strain>
    </source>
</reference>
<dbReference type="CTD" id="7354447"/>
<sequence length="172" mass="19722">MSSSQNNNSSWIDWFLGIKGNEFLCRVPTDYVQDTFNQMGLEYFSEILDVILKPVIDSSSGLLYGDEKKWYGMIHARYIKSERGVIAMHRKYMRGDFESCPNISCDRQNTLPVGLSDVWGKSTVKIYCPRCKKNFHPKSDTQLDGAMFGPSFPDIFFSLLPNLRSPLDDPRT</sequence>
<gene>
    <name evidence="2 3" type="primary">SteXh:CG42398</name>
    <name evidence="2" type="synonym">Dmel\CG42398</name>
    <name evidence="2" type="synonym">RR41752</name>
    <name evidence="2" type="synonym">StellateXh:CG42398</name>
    <name evidence="2 3" type="ORF">CG42398</name>
    <name evidence="2" type="ORF">Dmel_CG42398</name>
</gene>
<dbReference type="RefSeq" id="NP_001137541.1">
    <property type="nucleotide sequence ID" value="NM_001144069.1"/>
</dbReference>
<dbReference type="FunFam" id="1.10.1820.10:FF:000005">
    <property type="entry name" value="Casein kinase II subunit beta"/>
    <property type="match status" value="1"/>
</dbReference>
<dbReference type="EMBL" id="DS483995">
    <property type="protein sequence ID" value="EED86091.1"/>
    <property type="molecule type" value="Genomic_DNA"/>
</dbReference>
<reference evidence="2 4" key="2">
    <citation type="journal article" date="2002" name="Genome Biol.">
        <title>Finishing a whole-genome shotgun: release 3 of the Drosophila melanogaster euchromatic genome sequence.</title>
        <authorList>
            <person name="Celniker S.E."/>
            <person name="Wheeler D.A."/>
            <person name="Kronmiller B."/>
            <person name="Carlson J.W."/>
            <person name="Halpern A."/>
            <person name="Patel S."/>
            <person name="Adams M."/>
            <person name="Champe M."/>
            <person name="Dugan S.P."/>
            <person name="Frise E."/>
            <person name="Hodgson A."/>
            <person name="George R.A."/>
            <person name="Hoskins R.A."/>
            <person name="Laverty T."/>
            <person name="Muzny D.M."/>
            <person name="Nelson C.R."/>
            <person name="Pacleb J.M."/>
            <person name="Park S."/>
            <person name="Pfeiffer B.D."/>
            <person name="Richards S."/>
            <person name="Sodergren E.J."/>
            <person name="Svirskas R."/>
            <person name="Tabor P.E."/>
            <person name="Wan K."/>
            <person name="Stapleton M."/>
            <person name="Sutton G.G."/>
            <person name="Venter C."/>
            <person name="Weinstock G."/>
            <person name="Scherer S.E."/>
            <person name="Myers E.W."/>
            <person name="Gibbs R.A."/>
            <person name="Rubin G.M."/>
        </authorList>
    </citation>
    <scope>NUCLEOTIDE SEQUENCE [LARGE SCALE GENOMIC DNA]</scope>
    <source>
        <strain evidence="4">Berkeley</strain>
    </source>
</reference>
<dbReference type="FlyBase" id="FBgn0259817">
    <property type="gene designation" value="SteXh:CG42398"/>
</dbReference>
<dbReference type="InterPro" id="IPR016149">
    <property type="entry name" value="Casein_kin_II_reg-sub_N"/>
</dbReference>
<dbReference type="SMART" id="SM01085">
    <property type="entry name" value="CK_II_beta"/>
    <property type="match status" value="1"/>
</dbReference>
<comment type="similarity">
    <text evidence="1">Belongs to the casein kinase 2 subunit beta family.</text>
</comment>
<dbReference type="Proteomes" id="UP000000803">
    <property type="component" value="Unplaced scaffolds"/>
</dbReference>
<dbReference type="KEGG" id="dme:Dmel_CG42398"/>
<dbReference type="Gene3D" id="2.20.25.20">
    <property type="match status" value="1"/>
</dbReference>
<dbReference type="GO" id="GO:0005956">
    <property type="term" value="C:protein kinase CK2 complex"/>
    <property type="evidence" value="ECO:0000266"/>
    <property type="project" value="FlyBase"/>
</dbReference>
<dbReference type="VEuPathDB" id="VectorBase:FBgn0259817"/>
<dbReference type="PANTHER" id="PTHR11740">
    <property type="entry name" value="CASEIN KINASE II SUBUNIT BETA"/>
    <property type="match status" value="1"/>
</dbReference>
<reference evidence="2 4" key="10">
    <citation type="journal article" date="2015" name="G3 (Bethesda)">
        <title>Gene Model Annotations for Drosophila melanogaster: The Rule-Benders.</title>
        <authorList>
            <consortium name="FlyBase Consortium"/>
            <person name="Crosby M.A."/>
            <person name="Gramates L.S."/>
            <person name="Dos Santos G."/>
            <person name="Matthews B.B."/>
            <person name="St Pierre S.E."/>
            <person name="Zhou P."/>
            <person name="Schroeder A.J."/>
            <person name="Falls K."/>
            <person name="Emmert D.B."/>
            <person name="Russo S.M."/>
            <person name="Gelbart W.M."/>
            <person name="null"/>
        </authorList>
    </citation>
    <scope>NUCLEOTIDE SEQUENCE [LARGE SCALE GENOMIC DNA]</scope>
    <source>
        <strain evidence="4">Berkeley</strain>
    </source>
</reference>
<reference evidence="2 4" key="1">
    <citation type="journal article" date="2000" name="Science">
        <title>The genome sequence of Drosophila melanogaster.</title>
        <authorList>
            <person name="Adams M.D."/>
            <person name="Celniker S.E."/>
            <person name="Holt R.A."/>
            <person name="Evans C.A."/>
            <person name="Gocayne J.D."/>
            <person name="Amanatides P.G."/>
            <person name="Scherer S.E."/>
            <person name="Li P.W."/>
            <person name="Hoskins R.A."/>
            <person name="Galle R.F."/>
            <person name="George R.A."/>
            <person name="Lewis S.E."/>
            <person name="Richards S."/>
            <person name="Ashburner M."/>
            <person name="Henderson S.N."/>
            <person name="Sutton G.G."/>
            <person name="Wortman J.R."/>
            <person name="Yandell M.D."/>
            <person name="Zhang Q."/>
            <person name="Chen L.X."/>
            <person name="Brandon R.C."/>
            <person name="Rogers Y.H."/>
            <person name="Blazej R.G."/>
            <person name="Champe M."/>
            <person name="Pfeiffer B.D."/>
            <person name="Wan K.H."/>
            <person name="Doyle C."/>
            <person name="Baxter E.G."/>
            <person name="Helt G."/>
            <person name="Nelson C.R."/>
            <person name="Gabor G.L."/>
            <person name="Abril J.F."/>
            <person name="Agbayani A."/>
            <person name="An H.J."/>
            <person name="Andrews-Pfannkoch C."/>
            <person name="Baldwin D."/>
            <person name="Ballew R.M."/>
            <person name="Basu A."/>
            <person name="Baxendale J."/>
            <person name="Bayraktaroglu L."/>
            <person name="Beasley E.M."/>
            <person name="Beeson K.Y."/>
            <person name="Benos P.V."/>
            <person name="Berman B.P."/>
            <person name="Bhandari D."/>
            <person name="Bolshakov S."/>
            <person name="Borkova D."/>
            <person name="Botchan M.R."/>
            <person name="Bouck J."/>
            <person name="Brokstein P."/>
            <person name="Brottier P."/>
            <person name="Burtis K.C."/>
            <person name="Busam D.A."/>
            <person name="Butler H."/>
            <person name="Cadieu E."/>
            <person name="Center A."/>
            <person name="Chandra I."/>
            <person name="Cherry J.M."/>
            <person name="Cawley S."/>
            <person name="Dahlke C."/>
            <person name="Davenport L.B."/>
            <person name="Davies P."/>
            <person name="de Pablos B."/>
            <person name="Delcher A."/>
            <person name="Deng Z."/>
            <person name="Mays A.D."/>
            <person name="Dew I."/>
            <person name="Dietz S.M."/>
            <person name="Dodson K."/>
            <person name="Doup L.E."/>
            <person name="Downes M."/>
            <person name="Dugan-Rocha S."/>
            <person name="Dunkov B.C."/>
            <person name="Dunn P."/>
            <person name="Durbin K.J."/>
            <person name="Evangelista C.C."/>
            <person name="Ferraz C."/>
            <person name="Ferriera S."/>
            <person name="Fleischmann W."/>
            <person name="Fosler C."/>
            <person name="Gabrielian A.E."/>
            <person name="Garg N.S."/>
            <person name="Gelbart W.M."/>
            <person name="Glasser K."/>
            <person name="Glodek A."/>
            <person name="Gong F."/>
            <person name="Gorrell J.H."/>
            <person name="Gu Z."/>
            <person name="Guan P."/>
            <person name="Harris M."/>
            <person name="Harris N.L."/>
            <person name="Harvey D."/>
            <person name="Heiman T.J."/>
            <person name="Hernandez J.R."/>
            <person name="Houck J."/>
            <person name="Hostin D."/>
            <person name="Houston K.A."/>
            <person name="Howland T.J."/>
            <person name="Wei M.H."/>
            <person name="Ibegwam C."/>
            <person name="Jalali M."/>
            <person name="Kalush F."/>
            <person name="Karpen G.H."/>
            <person name="Ke Z."/>
            <person name="Kennison J.A."/>
            <person name="Ketchum K.A."/>
            <person name="Kimmel B.E."/>
            <person name="Kodira C.D."/>
            <person name="Kraft C."/>
            <person name="Kravitz S."/>
            <person name="Kulp D."/>
            <person name="Lai Z."/>
            <person name="Lasko P."/>
            <person name="Lei Y."/>
            <person name="Levitsky A.A."/>
            <person name="Li J."/>
            <person name="Li Z."/>
            <person name="Liang Y."/>
            <person name="Lin X."/>
            <person name="Liu X."/>
            <person name="Mattei B."/>
            <person name="McIntosh T.C."/>
            <person name="McLeod M.P."/>
            <person name="McPherson D."/>
            <person name="Merkulov G."/>
            <person name="Milshina N.V."/>
            <person name="Mobarry C."/>
            <person name="Morris J."/>
            <person name="Moshrefi A."/>
            <person name="Mount S.M."/>
            <person name="Moy M."/>
            <person name="Murphy B."/>
            <person name="Murphy L."/>
            <person name="Muzny D.M."/>
            <person name="Nelson D.L."/>
            <person name="Nelson D.R."/>
            <person name="Nelson K.A."/>
            <person name="Nixon K."/>
            <person name="Nusskern D.R."/>
            <person name="Pacleb J.M."/>
            <person name="Palazzolo M."/>
            <person name="Pittman G.S."/>
            <person name="Pan S."/>
            <person name="Pollard J."/>
            <person name="Puri V."/>
            <person name="Reese M.G."/>
            <person name="Reinert K."/>
            <person name="Remington K."/>
            <person name="Saunders R.D."/>
            <person name="Scheeler F."/>
            <person name="Shen H."/>
            <person name="Shue B.C."/>
            <person name="Siden-Kiamos I."/>
            <person name="Simpson M."/>
            <person name="Skupski M.P."/>
            <person name="Smith T."/>
            <person name="Spier E."/>
            <person name="Spradling A.C."/>
            <person name="Stapleton M."/>
            <person name="Strong R."/>
            <person name="Sun E."/>
            <person name="Svirskas R."/>
            <person name="Tector C."/>
            <person name="Turner R."/>
            <person name="Venter E."/>
            <person name="Wang A.H."/>
            <person name="Wang X."/>
            <person name="Wang Z.Y."/>
            <person name="Wassarman D.A."/>
            <person name="Weinstock G.M."/>
            <person name="Weissenbach J."/>
            <person name="Williams S.M."/>
            <person name="WoodageT"/>
            <person name="Worley K.C."/>
            <person name="Wu D."/>
            <person name="Yang S."/>
            <person name="Yao Q.A."/>
            <person name="Ye J."/>
            <person name="Yeh R.F."/>
            <person name="Zaveri J.S."/>
            <person name="Zhan M."/>
            <person name="Zhang G."/>
            <person name="Zhao Q."/>
            <person name="Zheng L."/>
            <person name="Zheng X.H."/>
            <person name="Zhong F.N."/>
            <person name="Zhong W."/>
            <person name="Zhou X."/>
            <person name="Zhu S."/>
            <person name="Zhu X."/>
            <person name="Smith H.O."/>
            <person name="Gibbs R.A."/>
            <person name="Myers E.W."/>
            <person name="Rubin G.M."/>
            <person name="Venter J.C."/>
        </authorList>
    </citation>
    <scope>NUCLEOTIDE SEQUENCE [LARGE SCALE GENOMIC DNA]</scope>
    <source>
        <strain evidence="4">Berkeley</strain>
    </source>
</reference>
<dbReference type="AGR" id="FB:FBgn0259817"/>
<evidence type="ECO:0000313" key="2">
    <source>
        <dbReference type="EMBL" id="EED86091.1"/>
    </source>
</evidence>
<reference evidence="2 4" key="5">
    <citation type="journal article" date="2002" name="Genome Biol.">
        <title>Heterochromatic sequences in a Drosophila whole-genome shotgun assembly.</title>
        <authorList>
            <person name="Hoskins R.A."/>
            <person name="Smith C.D."/>
            <person name="Carlson J.W."/>
            <person name="Carvalho A.B."/>
            <person name="Halpern A."/>
            <person name="Kaminker J.S."/>
            <person name="Kennedy C."/>
            <person name="Mungall C.J."/>
            <person name="Sullivan B.A."/>
            <person name="Sutton G.G."/>
            <person name="Yasuhara J.C."/>
            <person name="Wakimoto B.T."/>
            <person name="Myers E.W."/>
            <person name="Celniker S.E."/>
            <person name="Rubin G.M."/>
            <person name="Karpen G.H."/>
        </authorList>
    </citation>
    <scope>NUCLEOTIDE SEQUENCE [LARGE SCALE GENOMIC DNA]</scope>
    <source>
        <strain evidence="4">Berkeley</strain>
    </source>
</reference>
<evidence type="ECO:0000256" key="1">
    <source>
        <dbReference type="ARBA" id="ARBA00006941"/>
    </source>
</evidence>
<dbReference type="GeneID" id="7354447"/>
<reference evidence="2 4" key="8">
    <citation type="journal article" date="2007" name="Science">
        <title>Sequence finishing and mapping of Drosophila melanogaster heterochromatin.</title>
        <authorList>
            <person name="Hoskins R.A."/>
            <person name="Carlson J.W."/>
            <person name="Kennedy C."/>
            <person name="Acevedo D."/>
            <person name="Evans-Holm M."/>
            <person name="Frise E."/>
            <person name="Wan K.H."/>
            <person name="Park S."/>
            <person name="Mendez-Lago M."/>
            <person name="Rossi F."/>
            <person name="Villasante A."/>
            <person name="Dimitri P."/>
            <person name="Karpen G.H."/>
            <person name="Celniker S.E."/>
        </authorList>
    </citation>
    <scope>NUCLEOTIDE SEQUENCE [LARGE SCALE GENOMIC DNA]</scope>
    <source>
        <strain evidence="4">Berkeley</strain>
    </source>
</reference>
<dbReference type="InterPro" id="IPR000704">
    <property type="entry name" value="Casein_kinase_II_reg-sub"/>
</dbReference>
<dbReference type="OMA" id="HARYIKS"/>
<name>B8K3A5_DROME</name>
<reference evidence="2 4" key="6">
    <citation type="journal article" date="2005" name="PLoS Comput. Biol.">
        <title>Combined evidence annotation of transposable elements in genome sequences.</title>
        <authorList>
            <person name="Quesneville H."/>
            <person name="Bergman C.M."/>
            <person name="Andrieu O."/>
            <person name="Autard D."/>
            <person name="Nouaud D."/>
            <person name="Ashburner M."/>
            <person name="Anxolabehere D."/>
        </authorList>
    </citation>
    <scope>NUCLEOTIDE SEQUENCE [LARGE SCALE GENOMIC DNA]</scope>
    <source>
        <strain evidence="4">Berkeley</strain>
    </source>
</reference>
<dbReference type="Pfam" id="PF01214">
    <property type="entry name" value="CK_II_beta"/>
    <property type="match status" value="1"/>
</dbReference>
<dbReference type="InterPro" id="IPR035991">
    <property type="entry name" value="Casein_kinase_II_beta-like"/>
</dbReference>
<dbReference type="FunFam" id="2.20.25.20:FF:000001">
    <property type="entry name" value="Casein kinase II subunit beta"/>
    <property type="match status" value="1"/>
</dbReference>
<keyword evidence="4" id="KW-1185">Reference proteome</keyword>
<dbReference type="Bgee" id="FBgn0259817">
    <property type="expression patterns" value="Expressed in spermatocyte in testis and 18 other cell types or tissues"/>
</dbReference>
<reference evidence="2 4" key="11">
    <citation type="journal article" date="2015" name="Genome Res.">
        <title>The Release 6 reference sequence of the Drosophila melanogaster genome.</title>
        <authorList>
            <person name="Hoskins R.A."/>
            <person name="Carlson J.W."/>
            <person name="Wan K.H."/>
            <person name="Park S."/>
            <person name="Mendez I."/>
            <person name="Galle S.E."/>
            <person name="Booth B.W."/>
            <person name="Pfeiffer B.D."/>
            <person name="George R.A."/>
            <person name="Svirskas R."/>
            <person name="Krzywinski M."/>
            <person name="Schein J."/>
            <person name="Accardo M.C."/>
            <person name="Damia E."/>
            <person name="Messina G."/>
            <person name="Mendez-Lago M."/>
            <person name="de Pablos B."/>
            <person name="Demakova O.V."/>
            <person name="Andreyeva E.N."/>
            <person name="Boldyreva L.V."/>
            <person name="Marra M."/>
            <person name="Carvalho A.B."/>
            <person name="Dimitri P."/>
            <person name="Villasante A."/>
            <person name="Zhimulev I.F."/>
            <person name="Rubin G.M."/>
            <person name="Karpen G.H."/>
            <person name="Celniker S.E."/>
        </authorList>
    </citation>
    <scope>NUCLEOTIDE SEQUENCE [LARGE SCALE GENOMIC DNA]</scope>
    <source>
        <strain evidence="4">Berkeley</strain>
    </source>
</reference>
<dbReference type="Gene3D" id="1.10.1820.10">
    <property type="entry name" value="protein kinase ck2 holoenzyme, chain C, domain 1"/>
    <property type="match status" value="1"/>
</dbReference>
<evidence type="ECO:0000313" key="4">
    <source>
        <dbReference type="Proteomes" id="UP000000803"/>
    </source>
</evidence>
<dbReference type="HOGENOM" id="CLU_034027_3_3_1"/>
<dbReference type="SUPFAM" id="SSF57798">
    <property type="entry name" value="Casein kinase II beta subunit"/>
    <property type="match status" value="1"/>
</dbReference>
<dbReference type="AlphaFoldDB" id="B8K3A5"/>
<reference evidence="2 4" key="4">
    <citation type="journal article" date="2002" name="Genome Biol.">
        <title>The transposable elements of the Drosophila melanogaster euchromatin: a genomics perspective.</title>
        <authorList>
            <person name="Kaminker J.S."/>
            <person name="Bergman C.M."/>
            <person name="Kronmiller B."/>
            <person name="Carlson J."/>
            <person name="Svirskas R."/>
            <person name="Patel S."/>
            <person name="Frise E."/>
            <person name="Wheeler D.A."/>
            <person name="Lewis S.E."/>
            <person name="Rubin G.M."/>
            <person name="Ashburner M."/>
            <person name="Celniker S.E."/>
        </authorList>
    </citation>
    <scope>NUCLEOTIDE SEQUENCE [LARGE SCALE GENOMIC DNA]</scope>
    <source>
        <strain evidence="4">Berkeley</strain>
    </source>
</reference>
<proteinExistence type="inferred from homology"/>
<dbReference type="PANTHER" id="PTHR11740:SF0">
    <property type="entry name" value="CASEIN KINASE II SUBUNIT BETA"/>
    <property type="match status" value="1"/>
</dbReference>